<dbReference type="Gene3D" id="3.40.630.30">
    <property type="match status" value="1"/>
</dbReference>
<feature type="domain" description="N-acetyltransferase" evidence="1">
    <location>
        <begin position="6"/>
        <end position="174"/>
    </location>
</feature>
<keyword evidence="3" id="KW-1185">Reference proteome</keyword>
<dbReference type="CDD" id="cd04301">
    <property type="entry name" value="NAT_SF"/>
    <property type="match status" value="1"/>
</dbReference>
<accession>A0A8T2Q3T8</accession>
<dbReference type="Pfam" id="PF00583">
    <property type="entry name" value="Acetyltransf_1"/>
    <property type="match status" value="1"/>
</dbReference>
<sequence length="176" mass="19960">MDEEEKDIRELKIGSSVKGRNTDVHAVLQQIVKLERHIFPKHESLADAMDLELKKKNSGLLFAVACQSHENVEREASLSVAGYVIYSFTSSLAASIVKLAVRQCYRKQGYGWSLMKAAISKCRARSVCRVTLHVDPTREAAMGLYKKLGFQLDTVVHDYYAPQRDAYRMFIDFEPS</sequence>
<reference evidence="2" key="1">
    <citation type="submission" date="2021-08" db="EMBL/GenBank/DDBJ databases">
        <title>WGS assembly of Ceratopteris richardii.</title>
        <authorList>
            <person name="Marchant D.B."/>
            <person name="Chen G."/>
            <person name="Jenkins J."/>
            <person name="Shu S."/>
            <person name="Leebens-Mack J."/>
            <person name="Grimwood J."/>
            <person name="Schmutz J."/>
            <person name="Soltis P."/>
            <person name="Soltis D."/>
            <person name="Chen Z.-H."/>
        </authorList>
    </citation>
    <scope>NUCLEOTIDE SEQUENCE</scope>
    <source>
        <strain evidence="2">Whitten #5841</strain>
        <tissue evidence="2">Leaf</tissue>
    </source>
</reference>
<protein>
    <recommendedName>
        <fullName evidence="1">N-acetyltransferase domain-containing protein</fullName>
    </recommendedName>
</protein>
<organism evidence="2 3">
    <name type="scientific">Ceratopteris richardii</name>
    <name type="common">Triangle waterfern</name>
    <dbReference type="NCBI Taxonomy" id="49495"/>
    <lineage>
        <taxon>Eukaryota</taxon>
        <taxon>Viridiplantae</taxon>
        <taxon>Streptophyta</taxon>
        <taxon>Embryophyta</taxon>
        <taxon>Tracheophyta</taxon>
        <taxon>Polypodiopsida</taxon>
        <taxon>Polypodiidae</taxon>
        <taxon>Polypodiales</taxon>
        <taxon>Pteridineae</taxon>
        <taxon>Pteridaceae</taxon>
        <taxon>Parkerioideae</taxon>
        <taxon>Ceratopteris</taxon>
    </lineage>
</organism>
<evidence type="ECO:0000313" key="3">
    <source>
        <dbReference type="Proteomes" id="UP000825935"/>
    </source>
</evidence>
<dbReference type="InterPro" id="IPR016181">
    <property type="entry name" value="Acyl_CoA_acyltransferase"/>
</dbReference>
<evidence type="ECO:0000313" key="2">
    <source>
        <dbReference type="EMBL" id="KAH7278667.1"/>
    </source>
</evidence>
<dbReference type="OrthoDB" id="41532at2759"/>
<dbReference type="InterPro" id="IPR000182">
    <property type="entry name" value="GNAT_dom"/>
</dbReference>
<proteinExistence type="predicted"/>
<dbReference type="PANTHER" id="PTHR47542:SF2">
    <property type="entry name" value="ACYL-COA N-ACYLTRANSFERASES (NAT) SUPERFAMILY PROTEIN"/>
    <property type="match status" value="1"/>
</dbReference>
<dbReference type="EMBL" id="CM035443">
    <property type="protein sequence ID" value="KAH7278667.1"/>
    <property type="molecule type" value="Genomic_DNA"/>
</dbReference>
<dbReference type="SUPFAM" id="SSF55729">
    <property type="entry name" value="Acyl-CoA N-acyltransferases (Nat)"/>
    <property type="match status" value="1"/>
</dbReference>
<dbReference type="PANTHER" id="PTHR47542">
    <property type="entry name" value="ACYL-COA N-ACYLTRANSFERASES (NAT) SUPERFAMILY PROTEIN"/>
    <property type="match status" value="1"/>
</dbReference>
<gene>
    <name evidence="2" type="ORF">KP509_38G051500</name>
</gene>
<dbReference type="PROSITE" id="PS51186">
    <property type="entry name" value="GNAT"/>
    <property type="match status" value="1"/>
</dbReference>
<dbReference type="GO" id="GO:0016747">
    <property type="term" value="F:acyltransferase activity, transferring groups other than amino-acyl groups"/>
    <property type="evidence" value="ECO:0007669"/>
    <property type="project" value="InterPro"/>
</dbReference>
<dbReference type="OMA" id="RTGIKMV"/>
<name>A0A8T2Q3T8_CERRI</name>
<dbReference type="AlphaFoldDB" id="A0A8T2Q3T8"/>
<evidence type="ECO:0000259" key="1">
    <source>
        <dbReference type="PROSITE" id="PS51186"/>
    </source>
</evidence>
<dbReference type="Proteomes" id="UP000825935">
    <property type="component" value="Chromosome 38"/>
</dbReference>
<comment type="caution">
    <text evidence="2">The sequence shown here is derived from an EMBL/GenBank/DDBJ whole genome shotgun (WGS) entry which is preliminary data.</text>
</comment>